<name>X6ME93_RETFI</name>
<reference evidence="1 2" key="1">
    <citation type="journal article" date="2013" name="Curr. Biol.">
        <title>The Genome of the Foraminiferan Reticulomyxa filosa.</title>
        <authorList>
            <person name="Glockner G."/>
            <person name="Hulsmann N."/>
            <person name="Schleicher M."/>
            <person name="Noegel A.A."/>
            <person name="Eichinger L."/>
            <person name="Gallinger C."/>
            <person name="Pawlowski J."/>
            <person name="Sierra R."/>
            <person name="Euteneuer U."/>
            <person name="Pillet L."/>
            <person name="Moustafa A."/>
            <person name="Platzer M."/>
            <person name="Groth M."/>
            <person name="Szafranski K."/>
            <person name="Schliwa M."/>
        </authorList>
    </citation>
    <scope>NUCLEOTIDE SEQUENCE [LARGE SCALE GENOMIC DNA]</scope>
</reference>
<dbReference type="AlphaFoldDB" id="X6ME93"/>
<evidence type="ECO:0000313" key="1">
    <source>
        <dbReference type="EMBL" id="ETO11966.1"/>
    </source>
</evidence>
<dbReference type="Proteomes" id="UP000023152">
    <property type="component" value="Unassembled WGS sequence"/>
</dbReference>
<dbReference type="EMBL" id="ASPP01021859">
    <property type="protein sequence ID" value="ETO11966.1"/>
    <property type="molecule type" value="Genomic_DNA"/>
</dbReference>
<dbReference type="InterPro" id="IPR029021">
    <property type="entry name" value="Prot-tyrosine_phosphatase-like"/>
</dbReference>
<accession>X6ME93</accession>
<dbReference type="OrthoDB" id="271628at2759"/>
<comment type="caution">
    <text evidence="1">The sequence shown here is derived from an EMBL/GenBank/DDBJ whole genome shotgun (WGS) entry which is preliminary data.</text>
</comment>
<evidence type="ECO:0000313" key="2">
    <source>
        <dbReference type="Proteomes" id="UP000023152"/>
    </source>
</evidence>
<protein>
    <submittedName>
        <fullName evidence="1">Uncharacterized protein</fullName>
    </submittedName>
</protein>
<dbReference type="SUPFAM" id="SSF52799">
    <property type="entry name" value="(Phosphotyrosine protein) phosphatases II"/>
    <property type="match status" value="1"/>
</dbReference>
<sequence>MLVFPNDKANLFVFHYYKKHPIITYQSDNEKLFDIEKEYKGFAFPRQRKQRYARIEGAMQMRHMKHVILIPDLTWKDRQLNVVGMTSQHCAQDDEMLEYIDNANKNHTILYVMDDRPKINAQFNKAKAIRVQRCIDGWRHLYN</sequence>
<organism evidence="1 2">
    <name type="scientific">Reticulomyxa filosa</name>
    <dbReference type="NCBI Taxonomy" id="46433"/>
    <lineage>
        <taxon>Eukaryota</taxon>
        <taxon>Sar</taxon>
        <taxon>Rhizaria</taxon>
        <taxon>Retaria</taxon>
        <taxon>Foraminifera</taxon>
        <taxon>Monothalamids</taxon>
        <taxon>Reticulomyxidae</taxon>
        <taxon>Reticulomyxa</taxon>
    </lineage>
</organism>
<keyword evidence="2" id="KW-1185">Reference proteome</keyword>
<proteinExistence type="predicted"/>
<gene>
    <name evidence="1" type="ORF">RFI_25409</name>
</gene>